<gene>
    <name evidence="2" type="ORF">NCTC8621_01224</name>
</gene>
<name>A0A376PRS9_ECOLX</name>
<organism evidence="2 3">
    <name type="scientific">Escherichia coli</name>
    <dbReference type="NCBI Taxonomy" id="562"/>
    <lineage>
        <taxon>Bacteria</taxon>
        <taxon>Pseudomonadati</taxon>
        <taxon>Pseudomonadota</taxon>
        <taxon>Gammaproteobacteria</taxon>
        <taxon>Enterobacterales</taxon>
        <taxon>Enterobacteriaceae</taxon>
        <taxon>Escherichia</taxon>
    </lineage>
</organism>
<sequence>MSNNLRLEVLLKAVDQATRPLKSIQTASKTLSGDIRYTQKGLRDLNGQAAKIDGFRKTSAQLAVTGQSLEKAKREAEALATQFKNTERPTRAQAQVLESAKRAAEGLQVKYNSLTESVKRQQRELGAAGINTRNLANDERGLKTRISETTAQLNRQREALAKVSAQQAHLNE</sequence>
<protein>
    <submittedName>
        <fullName evidence="2">Phage related tail protein</fullName>
    </submittedName>
</protein>
<evidence type="ECO:0000313" key="3">
    <source>
        <dbReference type="Proteomes" id="UP000255093"/>
    </source>
</evidence>
<evidence type="ECO:0000256" key="1">
    <source>
        <dbReference type="SAM" id="Coils"/>
    </source>
</evidence>
<evidence type="ECO:0000313" key="2">
    <source>
        <dbReference type="EMBL" id="STH81307.1"/>
    </source>
</evidence>
<proteinExistence type="predicted"/>
<dbReference type="AlphaFoldDB" id="A0A376PRS9"/>
<feature type="coiled-coil region" evidence="1">
    <location>
        <begin position="97"/>
        <end position="166"/>
    </location>
</feature>
<accession>A0A376PRS9</accession>
<dbReference type="Proteomes" id="UP000255093">
    <property type="component" value="Unassembled WGS sequence"/>
</dbReference>
<keyword evidence="1" id="KW-0175">Coiled coil</keyword>
<dbReference type="EMBL" id="UGBW01000003">
    <property type="protein sequence ID" value="STH81307.1"/>
    <property type="molecule type" value="Genomic_DNA"/>
</dbReference>
<reference evidence="2 3" key="1">
    <citation type="submission" date="2018-06" db="EMBL/GenBank/DDBJ databases">
        <authorList>
            <consortium name="Pathogen Informatics"/>
            <person name="Doyle S."/>
        </authorList>
    </citation>
    <scope>NUCLEOTIDE SEQUENCE [LARGE SCALE GENOMIC DNA]</scope>
    <source>
        <strain evidence="2 3">NCTC8621</strain>
    </source>
</reference>